<sequence>MRLERAHRSNDRQLVAFALHNKAMLHADLLDGHGVLELARAALQEASALAPKVRVLALQQTAHGISLTEDGDARDECNRLLDQAAALVDQIDDAYPWGGACLTPHYIDVQRATCLVRLGQAADALTQWERIMPSLRAAVRVAGCGGCSWPGRLRRTRSITSPSAP</sequence>
<dbReference type="EMBL" id="JADOUA010000001">
    <property type="protein sequence ID" value="MBG6087440.1"/>
    <property type="molecule type" value="Genomic_DNA"/>
</dbReference>
<keyword evidence="2" id="KW-1185">Reference proteome</keyword>
<comment type="caution">
    <text evidence="1">The sequence shown here is derived from an EMBL/GenBank/DDBJ whole genome shotgun (WGS) entry which is preliminary data.</text>
</comment>
<accession>A0A931GHJ7</accession>
<protein>
    <submittedName>
        <fullName evidence="1">Uncharacterized protein</fullName>
    </submittedName>
</protein>
<evidence type="ECO:0000313" key="2">
    <source>
        <dbReference type="Proteomes" id="UP000614047"/>
    </source>
</evidence>
<name>A0A931GHJ7_9ACTN</name>
<gene>
    <name evidence="1" type="ORF">IW256_001553</name>
</gene>
<proteinExistence type="predicted"/>
<dbReference type="RefSeq" id="WP_197010298.1">
    <property type="nucleotide sequence ID" value="NZ_JADOUA010000001.1"/>
</dbReference>
<evidence type="ECO:0000313" key="1">
    <source>
        <dbReference type="EMBL" id="MBG6087440.1"/>
    </source>
</evidence>
<dbReference type="AlphaFoldDB" id="A0A931GHJ7"/>
<dbReference type="Proteomes" id="UP000614047">
    <property type="component" value="Unassembled WGS sequence"/>
</dbReference>
<reference evidence="1" key="1">
    <citation type="submission" date="2020-11" db="EMBL/GenBank/DDBJ databases">
        <title>Sequencing the genomes of 1000 actinobacteria strains.</title>
        <authorList>
            <person name="Klenk H.-P."/>
        </authorList>
    </citation>
    <scope>NUCLEOTIDE SEQUENCE</scope>
    <source>
        <strain evidence="1">DSM 43175</strain>
    </source>
</reference>
<organism evidence="1 2">
    <name type="scientific">Actinomadura viridis</name>
    <dbReference type="NCBI Taxonomy" id="58110"/>
    <lineage>
        <taxon>Bacteria</taxon>
        <taxon>Bacillati</taxon>
        <taxon>Actinomycetota</taxon>
        <taxon>Actinomycetes</taxon>
        <taxon>Streptosporangiales</taxon>
        <taxon>Thermomonosporaceae</taxon>
        <taxon>Actinomadura</taxon>
    </lineage>
</organism>